<accession>A0A4S2B100</accession>
<protein>
    <recommendedName>
        <fullName evidence="3">SinR family protein</fullName>
    </recommendedName>
</protein>
<evidence type="ECO:0000313" key="2">
    <source>
        <dbReference type="Proteomes" id="UP000305751"/>
    </source>
</evidence>
<dbReference type="Proteomes" id="UP000305751">
    <property type="component" value="Unassembled WGS sequence"/>
</dbReference>
<keyword evidence="2" id="KW-1185">Reference proteome</keyword>
<evidence type="ECO:0000313" key="1">
    <source>
        <dbReference type="EMBL" id="TGY07451.1"/>
    </source>
</evidence>
<proteinExistence type="predicted"/>
<sequence length="86" mass="10202">MKVYIFIYNNSLGNEEETKELLNSIREISDWRTDIRNTFLIKSTLEANELADIIIKNKPQARFLISEIAENRQGWLPKDAWKFIKD</sequence>
<name>A0A4S2B100_9BACE</name>
<gene>
    <name evidence="1" type="ORF">E5356_03890</name>
</gene>
<dbReference type="EMBL" id="SRZA01000006">
    <property type="protein sequence ID" value="TGY07451.1"/>
    <property type="molecule type" value="Genomic_DNA"/>
</dbReference>
<organism evidence="1 2">
    <name type="scientific">Bacteroides acidifaciens</name>
    <dbReference type="NCBI Taxonomy" id="85831"/>
    <lineage>
        <taxon>Bacteria</taxon>
        <taxon>Pseudomonadati</taxon>
        <taxon>Bacteroidota</taxon>
        <taxon>Bacteroidia</taxon>
        <taxon>Bacteroidales</taxon>
        <taxon>Bacteroidaceae</taxon>
        <taxon>Bacteroides</taxon>
    </lineage>
</organism>
<dbReference type="AlphaFoldDB" id="A0A4S2B100"/>
<evidence type="ECO:0008006" key="3">
    <source>
        <dbReference type="Google" id="ProtNLM"/>
    </source>
</evidence>
<reference evidence="1 2" key="1">
    <citation type="submission" date="2019-04" db="EMBL/GenBank/DDBJ databases">
        <title>Microbes associate with the intestines of laboratory mice.</title>
        <authorList>
            <person name="Navarre W."/>
            <person name="Wong E."/>
            <person name="Huang K."/>
            <person name="Tropini C."/>
            <person name="Ng K."/>
            <person name="Yu B."/>
        </authorList>
    </citation>
    <scope>NUCLEOTIDE SEQUENCE [LARGE SCALE GENOMIC DNA]</scope>
    <source>
        <strain evidence="1 2">NM70_E10</strain>
    </source>
</reference>
<comment type="caution">
    <text evidence="1">The sequence shown here is derived from an EMBL/GenBank/DDBJ whole genome shotgun (WGS) entry which is preliminary data.</text>
</comment>
<dbReference type="RefSeq" id="WP_136013651.1">
    <property type="nucleotide sequence ID" value="NZ_CABIXU010000016.1"/>
</dbReference>